<dbReference type="SUPFAM" id="SSF89550">
    <property type="entry name" value="PHP domain-like"/>
    <property type="match status" value="1"/>
</dbReference>
<comment type="caution">
    <text evidence="4">The sequence shown here is derived from an EMBL/GenBank/DDBJ whole genome shotgun (WGS) entry which is preliminary data.</text>
</comment>
<evidence type="ECO:0000256" key="1">
    <source>
        <dbReference type="SAM" id="MobiDB-lite"/>
    </source>
</evidence>
<dbReference type="Gene3D" id="3.20.20.140">
    <property type="entry name" value="Metal-dependent hydrolases"/>
    <property type="match status" value="1"/>
</dbReference>
<dbReference type="InterPro" id="IPR016195">
    <property type="entry name" value="Pol/histidinol_Pase-like"/>
</dbReference>
<evidence type="ECO:0000313" key="4">
    <source>
        <dbReference type="EMBL" id="PIM52609.1"/>
    </source>
</evidence>
<dbReference type="InterPro" id="IPR007280">
    <property type="entry name" value="Peptidase_C_arc/bac"/>
</dbReference>
<gene>
    <name evidence="4" type="ORF">CS062_13730</name>
</gene>
<evidence type="ECO:0000313" key="5">
    <source>
        <dbReference type="Proteomes" id="UP000231501"/>
    </source>
</evidence>
<feature type="signal peptide" evidence="2">
    <location>
        <begin position="1"/>
        <end position="24"/>
    </location>
</feature>
<dbReference type="Proteomes" id="UP000231501">
    <property type="component" value="Unassembled WGS sequence"/>
</dbReference>
<dbReference type="SUPFAM" id="SSF89260">
    <property type="entry name" value="Collagen-binding domain"/>
    <property type="match status" value="1"/>
</dbReference>
<keyword evidence="5" id="KW-1185">Reference proteome</keyword>
<dbReference type="InterPro" id="IPR013783">
    <property type="entry name" value="Ig-like_fold"/>
</dbReference>
<proteinExistence type="predicted"/>
<feature type="region of interest" description="Disordered" evidence="1">
    <location>
        <begin position="36"/>
        <end position="56"/>
    </location>
</feature>
<reference evidence="4 5" key="1">
    <citation type="submission" date="2017-11" db="EMBL/GenBank/DDBJ databases">
        <title>Draft genome sequence of Mitsuaria sp. HWN-4.</title>
        <authorList>
            <person name="Gundlapally S.R."/>
        </authorList>
    </citation>
    <scope>NUCLEOTIDE SEQUENCE [LARGE SCALE GENOMIC DNA]</scope>
    <source>
        <strain evidence="4 5">HWN-4</strain>
    </source>
</reference>
<organism evidence="4 5">
    <name type="scientific">Roseateles chitinivorans</name>
    <dbReference type="NCBI Taxonomy" id="2917965"/>
    <lineage>
        <taxon>Bacteria</taxon>
        <taxon>Pseudomonadati</taxon>
        <taxon>Pseudomonadota</taxon>
        <taxon>Betaproteobacteria</taxon>
        <taxon>Burkholderiales</taxon>
        <taxon>Sphaerotilaceae</taxon>
        <taxon>Roseateles</taxon>
    </lineage>
</organism>
<feature type="compositionally biased region" description="Low complexity" evidence="1">
    <location>
        <begin position="42"/>
        <end position="56"/>
    </location>
</feature>
<keyword evidence="2" id="KW-0732">Signal</keyword>
<feature type="chain" id="PRO_5013681494" evidence="2">
    <location>
        <begin position="25"/>
        <end position="824"/>
    </location>
</feature>
<protein>
    <submittedName>
        <fullName evidence="4">Carbohydrate-binding protein CenC</fullName>
    </submittedName>
</protein>
<dbReference type="NCBIfam" id="NF038032">
    <property type="entry name" value="CehA_McbA_metalo"/>
    <property type="match status" value="1"/>
</dbReference>
<dbReference type="PROSITE" id="PS51257">
    <property type="entry name" value="PROKAR_LIPOPROTEIN"/>
    <property type="match status" value="1"/>
</dbReference>
<evidence type="ECO:0000256" key="2">
    <source>
        <dbReference type="SAM" id="SignalP"/>
    </source>
</evidence>
<sequence length="824" mass="86326">MRVRTLIALSGRAVLRVTTLSAMAVVLTACGGGLNGGDKSSAQPQAAAPDDRATAQVADPAAKYPDHHEFDAALDVPFTGAETTGAREFKVHLDYVGAPAGTLLAYRVELRAPSGAVVKRWSGIESYAGDVRTVTLNWAGRGDAGLADGVYTATLTALSAKAGTVLKASGADAQFAEILAAQQSGDSHGHAVEQSWNFAVGKPAKIAMGTLRPLAMGATGEADQRVRAQSAAVGAGSWPYTIYYGSFHGQTNDSDGGGAIGSCNSSQPAQSGAYGPDVAFPYAKEAGLDIFANTDHNHYYDGSSSTNTGGSATAAKARYQRGLQIAADVTAANPGFLAMYGMEWGVISNGGHLNIFNSNELFSWEYNAQNELFGDRYIAKNDYAALYSVMRAQGLVGQFNHPDSSGQFIINGTDMAYSADGDEVMVMAEVMNTSAFSSNTTESETSRSSYEGSWKKLLERGFHVAPATNQDNHCANWGKSYTNRTAVLIPTGTALSKAALVDALKARRVFATMDKHSQLIFSANGKIMGERFDNAGALALNVGFYNPNGRTVVSTEIWEGVPGRNGTVTLLSSNPTATITPANGKHFYYAKVTQDDGKVLWSAPIWVNQGASGGDTTPPAVTAAVNGTTGTITFTATASDNVGVTQVEFWLDGALREIDATAPYAITVNSTQLTNGTHSLVAKAYDAAGNTTTSAPVSFSVNNVIDAADEVEPNNTISAANAVGSRNQLTGFIGSASDVDFFKVTLAANQRLRVDMTGPTSSSIDYDLYVVKSTGTGLARSEAVGSTESLTYQNGTSAQTVYIKVMSYAGSSTTSPYKLTISYP</sequence>
<dbReference type="Pfam" id="PF17957">
    <property type="entry name" value="Big_7"/>
    <property type="match status" value="1"/>
</dbReference>
<feature type="domain" description="Peptidase C-terminal archaeal/bacterial" evidence="3">
    <location>
        <begin position="738"/>
        <end position="805"/>
    </location>
</feature>
<dbReference type="Pfam" id="PF04151">
    <property type="entry name" value="PPC"/>
    <property type="match status" value="1"/>
</dbReference>
<dbReference type="Gene3D" id="2.60.120.380">
    <property type="match status" value="1"/>
</dbReference>
<accession>A0A2G9CAQ6</accession>
<name>A0A2G9CAQ6_9BURK</name>
<dbReference type="EMBL" id="PEOG01000034">
    <property type="protein sequence ID" value="PIM52609.1"/>
    <property type="molecule type" value="Genomic_DNA"/>
</dbReference>
<dbReference type="Gene3D" id="2.60.40.10">
    <property type="entry name" value="Immunoglobulins"/>
    <property type="match status" value="1"/>
</dbReference>
<dbReference type="AlphaFoldDB" id="A0A2G9CAQ6"/>
<evidence type="ECO:0000259" key="3">
    <source>
        <dbReference type="Pfam" id="PF04151"/>
    </source>
</evidence>
<dbReference type="OrthoDB" id="9801679at2"/>
<dbReference type="RefSeq" id="WP_099862195.1">
    <property type="nucleotide sequence ID" value="NZ_PEOG01000034.1"/>
</dbReference>